<dbReference type="Gene3D" id="1.10.287.70">
    <property type="match status" value="1"/>
</dbReference>
<feature type="transmembrane region" description="Helical" evidence="1">
    <location>
        <begin position="301"/>
        <end position="319"/>
    </location>
</feature>
<evidence type="ECO:0000313" key="3">
    <source>
        <dbReference type="Proteomes" id="UP000198287"/>
    </source>
</evidence>
<name>A0A226DIY2_FOLCA</name>
<dbReference type="EMBL" id="LNIX01000019">
    <property type="protein sequence ID" value="OXA44647.1"/>
    <property type="molecule type" value="Genomic_DNA"/>
</dbReference>
<reference evidence="2 3" key="1">
    <citation type="submission" date="2015-12" db="EMBL/GenBank/DDBJ databases">
        <title>The genome of Folsomia candida.</title>
        <authorList>
            <person name="Faddeeva A."/>
            <person name="Derks M.F."/>
            <person name="Anvar Y."/>
            <person name="Smit S."/>
            <person name="Van Straalen N."/>
            <person name="Roelofs D."/>
        </authorList>
    </citation>
    <scope>NUCLEOTIDE SEQUENCE [LARGE SCALE GENOMIC DNA]</scope>
    <source>
        <strain evidence="2 3">VU population</strain>
        <tissue evidence="2">Whole body</tissue>
    </source>
</reference>
<feature type="transmembrane region" description="Helical" evidence="1">
    <location>
        <begin position="238"/>
        <end position="257"/>
    </location>
</feature>
<gene>
    <name evidence="2" type="ORF">Fcan01_20578</name>
</gene>
<keyword evidence="1" id="KW-0472">Membrane</keyword>
<proteinExistence type="predicted"/>
<evidence type="ECO:0000256" key="1">
    <source>
        <dbReference type="SAM" id="Phobius"/>
    </source>
</evidence>
<keyword evidence="3" id="KW-1185">Reference proteome</keyword>
<accession>A0A226DIY2</accession>
<keyword evidence="2" id="KW-0675">Receptor</keyword>
<evidence type="ECO:0000313" key="2">
    <source>
        <dbReference type="EMBL" id="OXA44647.1"/>
    </source>
</evidence>
<dbReference type="AlphaFoldDB" id="A0A226DIY2"/>
<organism evidence="2 3">
    <name type="scientific">Folsomia candida</name>
    <name type="common">Springtail</name>
    <dbReference type="NCBI Taxonomy" id="158441"/>
    <lineage>
        <taxon>Eukaryota</taxon>
        <taxon>Metazoa</taxon>
        <taxon>Ecdysozoa</taxon>
        <taxon>Arthropoda</taxon>
        <taxon>Hexapoda</taxon>
        <taxon>Collembola</taxon>
        <taxon>Entomobryomorpha</taxon>
        <taxon>Isotomoidea</taxon>
        <taxon>Isotomidae</taxon>
        <taxon>Proisotominae</taxon>
        <taxon>Folsomia</taxon>
    </lineage>
</organism>
<keyword evidence="1" id="KW-0812">Transmembrane</keyword>
<sequence>MEVVQVLSVTNQNPDYIFIQFNFHNASIANEYLTETTITSKVFIIFSSDMDMTNPTQKIFVLCFPCEKTKAFEITELLHNDTTTELQILVLNTTFLDTIWQKVNHADLQNTFILQGPEEVAPIGKINPNWCSATFGRFLLSKASCVSFVISRKHNFSYLLERGKTIPNTRIIAGLPFHGEVADKELIDSIISSRYRNPYQYVVYTEALWQLPFTYVIVSESARMNDMYSLVMPFDKFIWMANISSLFLVVITFTTLTNGSVNVKKNKVFKNITSKLFWTLRSLFAQPSTNVKREFDNLFKFSPWIVSWYFVAFILGITYQGSLSSCLTAQILPNVPKTLEELVASTIPIITTTAGGIGDKRISVLKETINDIKIYHKNGDDPFLNSILRLYNSTIFVDGDGINISYNISTRKSIGAGESATFVLKSGLFAVMDLGKELETLLEGLSLLLPSLVVIRNHEMAKFIIRVPWYGHRNFLYPLFSRGLGQLEQSGIYERWQVLQDIKERLKTSKRAVSREQYRAMLVKSVTKVRAEVKFAEADPVSVEVLKYVFILCVSLSGGGLVAFFSEIVPKSWLNWRLTSLSRDKHKFYVKKNHIIVW</sequence>
<dbReference type="Proteomes" id="UP000198287">
    <property type="component" value="Unassembled WGS sequence"/>
</dbReference>
<keyword evidence="1" id="KW-1133">Transmembrane helix</keyword>
<comment type="caution">
    <text evidence="2">The sequence shown here is derived from an EMBL/GenBank/DDBJ whole genome shotgun (WGS) entry which is preliminary data.</text>
</comment>
<protein>
    <submittedName>
        <fullName evidence="2">Glutamate receptor 3.7</fullName>
    </submittedName>
</protein>